<sequence length="274" mass="31364">MAKRAVKAPKRAEVYQHDEQAVLRPEAGTQAQFKKRREPKQYRYDNSLSPALDWDGQNHTRELGEWLLAQVEEAARLDPPHRFGSPRSFDGIEVAGLGDAVEALKRISAPFLDWAGKAERLSFDVPTLPLFVHERLSTKAILETLKAHERDRQMELQLFAEPQLPLHQQLAAYEHKGDWVNRLILGDSLVVMNSLLEYEGLGGQVQMIYIDPPYGVKFGSNFQPFVRNRDVRDGDDASMTREIEMVKAFRDTWELGLHSYLTYLRDRSSSRASC</sequence>
<dbReference type="SUPFAM" id="SSF53335">
    <property type="entry name" value="S-adenosyl-L-methionine-dependent methyltransferases"/>
    <property type="match status" value="1"/>
</dbReference>
<dbReference type="InterPro" id="IPR029063">
    <property type="entry name" value="SAM-dependent_MTases_sf"/>
</dbReference>
<dbReference type="InterPro" id="IPR002052">
    <property type="entry name" value="DNA_methylase_N6_adenine_CS"/>
</dbReference>
<name>A0ABY6RSR0_9MYCO</name>
<dbReference type="Proteomes" id="UP000271464">
    <property type="component" value="Unassembled WGS sequence"/>
</dbReference>
<feature type="compositionally biased region" description="Basic and acidic residues" evidence="1">
    <location>
        <begin position="10"/>
        <end position="21"/>
    </location>
</feature>
<proteinExistence type="predicted"/>
<evidence type="ECO:0008006" key="4">
    <source>
        <dbReference type="Google" id="ProtNLM"/>
    </source>
</evidence>
<evidence type="ECO:0000256" key="1">
    <source>
        <dbReference type="SAM" id="MobiDB-lite"/>
    </source>
</evidence>
<protein>
    <recommendedName>
        <fullName evidence="4">DNA methylase N-4/N-6 domain-containing protein</fullName>
    </recommendedName>
</protein>
<dbReference type="Gene3D" id="3.40.50.150">
    <property type="entry name" value="Vaccinia Virus protein VP39"/>
    <property type="match status" value="1"/>
</dbReference>
<dbReference type="RefSeq" id="WP_142996151.1">
    <property type="nucleotide sequence ID" value="NZ_UPHM01000171.1"/>
</dbReference>
<keyword evidence="3" id="KW-1185">Reference proteome</keyword>
<evidence type="ECO:0000313" key="2">
    <source>
        <dbReference type="EMBL" id="VBA33220.1"/>
    </source>
</evidence>
<dbReference type="EMBL" id="UPHM01000171">
    <property type="protein sequence ID" value="VBA33220.1"/>
    <property type="molecule type" value="Genomic_DNA"/>
</dbReference>
<comment type="caution">
    <text evidence="2">The sequence shown here is derived from an EMBL/GenBank/DDBJ whole genome shotgun (WGS) entry which is preliminary data.</text>
</comment>
<evidence type="ECO:0000313" key="3">
    <source>
        <dbReference type="Proteomes" id="UP000271464"/>
    </source>
</evidence>
<organism evidence="2 3">
    <name type="scientific">Mycobacterium persicum</name>
    <dbReference type="NCBI Taxonomy" id="1487726"/>
    <lineage>
        <taxon>Bacteria</taxon>
        <taxon>Bacillati</taxon>
        <taxon>Actinomycetota</taxon>
        <taxon>Actinomycetes</taxon>
        <taxon>Mycobacteriales</taxon>
        <taxon>Mycobacteriaceae</taxon>
        <taxon>Mycobacterium</taxon>
    </lineage>
</organism>
<dbReference type="PROSITE" id="PS00092">
    <property type="entry name" value="N6_MTASE"/>
    <property type="match status" value="1"/>
</dbReference>
<gene>
    <name evidence="2" type="ORF">LAUMK4_05903</name>
</gene>
<accession>A0ABY6RSR0</accession>
<reference evidence="2 3" key="1">
    <citation type="submission" date="2018-09" db="EMBL/GenBank/DDBJ databases">
        <authorList>
            <person name="Tagini F."/>
        </authorList>
    </citation>
    <scope>NUCLEOTIDE SEQUENCE [LARGE SCALE GENOMIC DNA]</scope>
    <source>
        <strain evidence="2 3">MK4</strain>
    </source>
</reference>
<feature type="region of interest" description="Disordered" evidence="1">
    <location>
        <begin position="1"/>
        <end position="40"/>
    </location>
</feature>